<dbReference type="EMBL" id="CP135443">
    <property type="protein sequence ID" value="WRY33664.1"/>
    <property type="molecule type" value="Genomic_DNA"/>
</dbReference>
<feature type="transmembrane region" description="Helical" evidence="1">
    <location>
        <begin position="173"/>
        <end position="192"/>
    </location>
</feature>
<dbReference type="Pfam" id="PF09997">
    <property type="entry name" value="DUF2238"/>
    <property type="match status" value="1"/>
</dbReference>
<accession>A0ABZ1DY04</accession>
<dbReference type="Proteomes" id="UP001623290">
    <property type="component" value="Chromosome"/>
</dbReference>
<name>A0ABZ1DY04_9RHOB</name>
<evidence type="ECO:0000313" key="2">
    <source>
        <dbReference type="EMBL" id="WRY33664.1"/>
    </source>
</evidence>
<evidence type="ECO:0000313" key="3">
    <source>
        <dbReference type="Proteomes" id="UP001623290"/>
    </source>
</evidence>
<evidence type="ECO:0000256" key="1">
    <source>
        <dbReference type="SAM" id="Phobius"/>
    </source>
</evidence>
<keyword evidence="1" id="KW-0812">Transmembrane</keyword>
<keyword evidence="1" id="KW-0472">Membrane</keyword>
<sequence>MTRKTPLDIARMQPWPVKVIWGMLAFEFLLALFERQWPLAGVALFTFVLTLVPLYVSSRIGISMPTALVVAVTGFIFATIFLGEAFDFYNRFWWWDIALHGGSALGFGLVGFVFVFMLFEGDRYAAPRWAMALIAFSFAVTIGALWEIFEFGMDQIFGTNMQKSGLMDTMGDLIVDVIGGALGALAGWAYLYGRGPGFTRAFFEDFVTRNRRFFRKIGKRRRGRGR</sequence>
<keyword evidence="3" id="KW-1185">Reference proteome</keyword>
<gene>
    <name evidence="2" type="ORF">RPE78_13450</name>
</gene>
<organism evidence="2 3">
    <name type="scientific">Thioclava litoralis</name>
    <dbReference type="NCBI Taxonomy" id="3076557"/>
    <lineage>
        <taxon>Bacteria</taxon>
        <taxon>Pseudomonadati</taxon>
        <taxon>Pseudomonadota</taxon>
        <taxon>Alphaproteobacteria</taxon>
        <taxon>Rhodobacterales</taxon>
        <taxon>Paracoccaceae</taxon>
        <taxon>Thioclava</taxon>
    </lineage>
</organism>
<dbReference type="RefSeq" id="WP_406720844.1">
    <property type="nucleotide sequence ID" value="NZ_CP135443.1"/>
</dbReference>
<evidence type="ECO:0008006" key="4">
    <source>
        <dbReference type="Google" id="ProtNLM"/>
    </source>
</evidence>
<reference evidence="2 3" key="1">
    <citation type="submission" date="2023-09" db="EMBL/GenBank/DDBJ databases">
        <title>Thioclava shenzhenensis sp. nov., a multidrug resistant bacteria-antagonizing species isolated from coastal seawater.</title>
        <authorList>
            <person name="Long M."/>
        </authorList>
    </citation>
    <scope>NUCLEOTIDE SEQUENCE [LARGE SCALE GENOMIC DNA]</scope>
    <source>
        <strain evidence="2 3">FTW29</strain>
    </source>
</reference>
<dbReference type="InterPro" id="IPR014509">
    <property type="entry name" value="YjdF-like"/>
</dbReference>
<feature type="transmembrane region" description="Helical" evidence="1">
    <location>
        <begin position="39"/>
        <end position="56"/>
    </location>
</feature>
<protein>
    <recommendedName>
        <fullName evidence="4">Membrane protein YjdF</fullName>
    </recommendedName>
</protein>
<feature type="transmembrane region" description="Helical" evidence="1">
    <location>
        <begin position="92"/>
        <end position="119"/>
    </location>
</feature>
<proteinExistence type="predicted"/>
<feature type="transmembrane region" description="Helical" evidence="1">
    <location>
        <begin position="68"/>
        <end position="86"/>
    </location>
</feature>
<feature type="transmembrane region" description="Helical" evidence="1">
    <location>
        <begin position="131"/>
        <end position="153"/>
    </location>
</feature>
<keyword evidence="1" id="KW-1133">Transmembrane helix</keyword>